<keyword evidence="2" id="KW-1185">Reference proteome</keyword>
<dbReference type="AlphaFoldDB" id="A0A6A5S2C8"/>
<gene>
    <name evidence="1" type="ORF">EJ02DRAFT_471603</name>
</gene>
<evidence type="ECO:0000313" key="1">
    <source>
        <dbReference type="EMBL" id="KAF1934845.1"/>
    </source>
</evidence>
<sequence length="154" mass="17528">MVVLWEHFPLNAGVASVESLGITQEHPLHPVRKYQDTQVTDVYGLPSWAFNLTQSSQVTEWDLLYLYNIPLNLTPKIFDMDEHVAKANRIAPIASFSTDMRALHIAGVHLGTIAETTGDMMYSVFQEDWSCFVLPASTLYDIYHRMLRPRDVST</sequence>
<protein>
    <submittedName>
        <fullName evidence="1">Uncharacterized protein</fullName>
    </submittedName>
</protein>
<organism evidence="1 2">
    <name type="scientific">Clathrospora elynae</name>
    <dbReference type="NCBI Taxonomy" id="706981"/>
    <lineage>
        <taxon>Eukaryota</taxon>
        <taxon>Fungi</taxon>
        <taxon>Dikarya</taxon>
        <taxon>Ascomycota</taxon>
        <taxon>Pezizomycotina</taxon>
        <taxon>Dothideomycetes</taxon>
        <taxon>Pleosporomycetidae</taxon>
        <taxon>Pleosporales</taxon>
        <taxon>Diademaceae</taxon>
        <taxon>Clathrospora</taxon>
    </lineage>
</organism>
<dbReference type="EMBL" id="ML976359">
    <property type="protein sequence ID" value="KAF1934845.1"/>
    <property type="molecule type" value="Genomic_DNA"/>
</dbReference>
<reference evidence="1" key="1">
    <citation type="journal article" date="2020" name="Stud. Mycol.">
        <title>101 Dothideomycetes genomes: a test case for predicting lifestyles and emergence of pathogens.</title>
        <authorList>
            <person name="Haridas S."/>
            <person name="Albert R."/>
            <person name="Binder M."/>
            <person name="Bloem J."/>
            <person name="Labutti K."/>
            <person name="Salamov A."/>
            <person name="Andreopoulos B."/>
            <person name="Baker S."/>
            <person name="Barry K."/>
            <person name="Bills G."/>
            <person name="Bluhm B."/>
            <person name="Cannon C."/>
            <person name="Castanera R."/>
            <person name="Culley D."/>
            <person name="Daum C."/>
            <person name="Ezra D."/>
            <person name="Gonzalez J."/>
            <person name="Henrissat B."/>
            <person name="Kuo A."/>
            <person name="Liang C."/>
            <person name="Lipzen A."/>
            <person name="Lutzoni F."/>
            <person name="Magnuson J."/>
            <person name="Mondo S."/>
            <person name="Nolan M."/>
            <person name="Ohm R."/>
            <person name="Pangilinan J."/>
            <person name="Park H.-J."/>
            <person name="Ramirez L."/>
            <person name="Alfaro M."/>
            <person name="Sun H."/>
            <person name="Tritt A."/>
            <person name="Yoshinaga Y."/>
            <person name="Zwiers L.-H."/>
            <person name="Turgeon B."/>
            <person name="Goodwin S."/>
            <person name="Spatafora J."/>
            <person name="Crous P."/>
            <person name="Grigoriev I."/>
        </authorList>
    </citation>
    <scope>NUCLEOTIDE SEQUENCE</scope>
    <source>
        <strain evidence="1">CBS 161.51</strain>
    </source>
</reference>
<dbReference type="Proteomes" id="UP000800038">
    <property type="component" value="Unassembled WGS sequence"/>
</dbReference>
<proteinExistence type="predicted"/>
<evidence type="ECO:0000313" key="2">
    <source>
        <dbReference type="Proteomes" id="UP000800038"/>
    </source>
</evidence>
<accession>A0A6A5S2C8</accession>
<name>A0A6A5S2C8_9PLEO</name>